<evidence type="ECO:0000313" key="1">
    <source>
        <dbReference type="EnsemblMetazoa" id="GAUT051535-PA"/>
    </source>
</evidence>
<reference evidence="1" key="1">
    <citation type="submission" date="2020-05" db="UniProtKB">
        <authorList>
            <consortium name="EnsemblMetazoa"/>
        </authorList>
    </citation>
    <scope>IDENTIFICATION</scope>
    <source>
        <strain evidence="1">TTRI</strain>
    </source>
</reference>
<dbReference type="EnsemblMetazoa" id="GAUT051535-RA">
    <property type="protein sequence ID" value="GAUT051535-PA"/>
    <property type="gene ID" value="GAUT051535"/>
</dbReference>
<keyword evidence="2" id="KW-1185">Reference proteome</keyword>
<dbReference type="Proteomes" id="UP000078200">
    <property type="component" value="Unassembled WGS sequence"/>
</dbReference>
<proteinExistence type="predicted"/>
<name>A0A1A9VY85_GLOAU</name>
<dbReference type="VEuPathDB" id="VectorBase:GAUT051535"/>
<accession>A0A1A9VY85</accession>
<dbReference type="AlphaFoldDB" id="A0A1A9VY85"/>
<evidence type="ECO:0000313" key="2">
    <source>
        <dbReference type="Proteomes" id="UP000078200"/>
    </source>
</evidence>
<sequence>MSNVLVVNKSCLLTAVGLPYGNYSCKDNNNADDDDTFVDGDSDVGDVYRCNSDSGGISYIANSCMTNFHYVLINSLSQEDTHTLIKFLQNNHHHYTRALDIYGRFVRDSNRQRCGNADSGNSKFRA</sequence>
<organism evidence="1 2">
    <name type="scientific">Glossina austeni</name>
    <name type="common">Savannah tsetse fly</name>
    <dbReference type="NCBI Taxonomy" id="7395"/>
    <lineage>
        <taxon>Eukaryota</taxon>
        <taxon>Metazoa</taxon>
        <taxon>Ecdysozoa</taxon>
        <taxon>Arthropoda</taxon>
        <taxon>Hexapoda</taxon>
        <taxon>Insecta</taxon>
        <taxon>Pterygota</taxon>
        <taxon>Neoptera</taxon>
        <taxon>Endopterygota</taxon>
        <taxon>Diptera</taxon>
        <taxon>Brachycera</taxon>
        <taxon>Muscomorpha</taxon>
        <taxon>Hippoboscoidea</taxon>
        <taxon>Glossinidae</taxon>
        <taxon>Glossina</taxon>
    </lineage>
</organism>
<protein>
    <submittedName>
        <fullName evidence="1">Uncharacterized protein</fullName>
    </submittedName>
</protein>